<dbReference type="RefSeq" id="WP_138364393.1">
    <property type="nucleotide sequence ID" value="NZ_VCEJ01000002.1"/>
</dbReference>
<evidence type="ECO:0000256" key="4">
    <source>
        <dbReference type="ARBA" id="ARBA00022989"/>
    </source>
</evidence>
<dbReference type="PANTHER" id="PTHR21716">
    <property type="entry name" value="TRANSMEMBRANE PROTEIN"/>
    <property type="match status" value="1"/>
</dbReference>
<dbReference type="PANTHER" id="PTHR21716:SF4">
    <property type="entry name" value="TRANSMEMBRANE PROTEIN 245"/>
    <property type="match status" value="1"/>
</dbReference>
<name>A0A5R9L3P1_9BACT</name>
<feature type="transmembrane region" description="Helical" evidence="6">
    <location>
        <begin position="225"/>
        <end position="253"/>
    </location>
</feature>
<evidence type="ECO:0000256" key="1">
    <source>
        <dbReference type="ARBA" id="ARBA00004141"/>
    </source>
</evidence>
<proteinExistence type="inferred from homology"/>
<comment type="similarity">
    <text evidence="2">Belongs to the autoinducer-2 exporter (AI-2E) (TC 2.A.86) family.</text>
</comment>
<evidence type="ECO:0000313" key="8">
    <source>
        <dbReference type="Proteomes" id="UP000306402"/>
    </source>
</evidence>
<keyword evidence="4 6" id="KW-1133">Transmembrane helix</keyword>
<evidence type="ECO:0000256" key="6">
    <source>
        <dbReference type="SAM" id="Phobius"/>
    </source>
</evidence>
<feature type="transmembrane region" description="Helical" evidence="6">
    <location>
        <begin position="12"/>
        <end position="30"/>
    </location>
</feature>
<evidence type="ECO:0000313" key="7">
    <source>
        <dbReference type="EMBL" id="TLV03186.1"/>
    </source>
</evidence>
<sequence>MNPDFNNRLRQIFFLVLVIALSVTVFKQLYTFFPGFLGALTLYILCRRWYFYLTLKKKWNKSLTAILFMVAFLACIVAPIYLSLQMVYNKINVIIKEPEQVNHAINAISNQIKQWTGQDLLTKEATADLKKRVTGFIPIILNSSATMLGNLLMILFLAFFMFQNGHDIEDNLKKNIPLKRRNIDLFADEIIGMVRANALGIPLISVIQGIVAVVGYWAFGIKDFLLLGMVTGIFAFFPVIGTALIWIPLVIFLFSTGESGKAIGLLAYSVIIIGNIDYLARITFLKKVGDVHPVTTILGLIAGLKLFGFWGFIFGPLLISLLLVMYRVYKSEFVTEPES</sequence>
<feature type="transmembrane region" description="Helical" evidence="6">
    <location>
        <begin position="65"/>
        <end position="84"/>
    </location>
</feature>
<dbReference type="Proteomes" id="UP000306402">
    <property type="component" value="Unassembled WGS sequence"/>
</dbReference>
<protein>
    <submittedName>
        <fullName evidence="7">AI-2E family transporter</fullName>
    </submittedName>
</protein>
<dbReference type="AlphaFoldDB" id="A0A5R9L3P1"/>
<accession>A0A5R9L3P1</accession>
<gene>
    <name evidence="7" type="ORF">FEN17_06115</name>
</gene>
<dbReference type="InterPro" id="IPR002549">
    <property type="entry name" value="AI-2E-like"/>
</dbReference>
<comment type="caution">
    <text evidence="7">The sequence shown here is derived from an EMBL/GenBank/DDBJ whole genome shotgun (WGS) entry which is preliminary data.</text>
</comment>
<dbReference type="Pfam" id="PF01594">
    <property type="entry name" value="AI-2E_transport"/>
    <property type="match status" value="1"/>
</dbReference>
<comment type="subcellular location">
    <subcellularLocation>
        <location evidence="1">Membrane</location>
        <topology evidence="1">Multi-pass membrane protein</topology>
    </subcellularLocation>
</comment>
<evidence type="ECO:0000256" key="5">
    <source>
        <dbReference type="ARBA" id="ARBA00023136"/>
    </source>
</evidence>
<dbReference type="OrthoDB" id="9773730at2"/>
<evidence type="ECO:0000256" key="2">
    <source>
        <dbReference type="ARBA" id="ARBA00009773"/>
    </source>
</evidence>
<reference evidence="7 8" key="1">
    <citation type="submission" date="2019-05" db="EMBL/GenBank/DDBJ databases">
        <authorList>
            <person name="Qu J.-H."/>
        </authorList>
    </citation>
    <scope>NUCLEOTIDE SEQUENCE [LARGE SCALE GENOMIC DNA]</scope>
    <source>
        <strain evidence="7 8">T17</strain>
    </source>
</reference>
<organism evidence="7 8">
    <name type="scientific">Dyadobacter luticola</name>
    <dbReference type="NCBI Taxonomy" id="1979387"/>
    <lineage>
        <taxon>Bacteria</taxon>
        <taxon>Pseudomonadati</taxon>
        <taxon>Bacteroidota</taxon>
        <taxon>Cytophagia</taxon>
        <taxon>Cytophagales</taxon>
        <taxon>Spirosomataceae</taxon>
        <taxon>Dyadobacter</taxon>
    </lineage>
</organism>
<evidence type="ECO:0000256" key="3">
    <source>
        <dbReference type="ARBA" id="ARBA00022692"/>
    </source>
</evidence>
<feature type="transmembrane region" description="Helical" evidence="6">
    <location>
        <begin position="199"/>
        <end position="219"/>
    </location>
</feature>
<feature type="transmembrane region" description="Helical" evidence="6">
    <location>
        <begin position="265"/>
        <end position="285"/>
    </location>
</feature>
<keyword evidence="8" id="KW-1185">Reference proteome</keyword>
<feature type="transmembrane region" description="Helical" evidence="6">
    <location>
        <begin position="139"/>
        <end position="162"/>
    </location>
</feature>
<keyword evidence="3 6" id="KW-0812">Transmembrane</keyword>
<dbReference type="GO" id="GO:0016020">
    <property type="term" value="C:membrane"/>
    <property type="evidence" value="ECO:0007669"/>
    <property type="project" value="UniProtKB-SubCell"/>
</dbReference>
<keyword evidence="5 6" id="KW-0472">Membrane</keyword>
<feature type="transmembrane region" description="Helical" evidence="6">
    <location>
        <begin position="297"/>
        <end position="324"/>
    </location>
</feature>
<dbReference type="EMBL" id="VCEJ01000002">
    <property type="protein sequence ID" value="TLV03186.1"/>
    <property type="molecule type" value="Genomic_DNA"/>
</dbReference>